<feature type="transmembrane region" description="Helical" evidence="2">
    <location>
        <begin position="66"/>
        <end position="93"/>
    </location>
</feature>
<reference evidence="3 4" key="1">
    <citation type="submission" date="2024-05" db="EMBL/GenBank/DDBJ databases">
        <authorList>
            <person name="Wallberg A."/>
        </authorList>
    </citation>
    <scope>NUCLEOTIDE SEQUENCE [LARGE SCALE GENOMIC DNA]</scope>
</reference>
<feature type="region of interest" description="Disordered" evidence="1">
    <location>
        <begin position="137"/>
        <end position="164"/>
    </location>
</feature>
<evidence type="ECO:0000313" key="3">
    <source>
        <dbReference type="EMBL" id="CAL4107508.1"/>
    </source>
</evidence>
<gene>
    <name evidence="3" type="ORF">MNOR_LOCUS18591</name>
</gene>
<protein>
    <submittedName>
        <fullName evidence="3">Uncharacterized protein</fullName>
    </submittedName>
</protein>
<keyword evidence="2" id="KW-0812">Transmembrane</keyword>
<accession>A0AAV2QYE8</accession>
<name>A0AAV2QYE8_MEGNR</name>
<evidence type="ECO:0000256" key="2">
    <source>
        <dbReference type="SAM" id="Phobius"/>
    </source>
</evidence>
<dbReference type="AlphaFoldDB" id="A0AAV2QYE8"/>
<feature type="non-terminal residue" evidence="3">
    <location>
        <position position="1"/>
    </location>
</feature>
<dbReference type="EMBL" id="CAXKWB010013377">
    <property type="protein sequence ID" value="CAL4107508.1"/>
    <property type="molecule type" value="Genomic_DNA"/>
</dbReference>
<dbReference type="Proteomes" id="UP001497623">
    <property type="component" value="Unassembled WGS sequence"/>
</dbReference>
<evidence type="ECO:0000313" key="4">
    <source>
        <dbReference type="Proteomes" id="UP001497623"/>
    </source>
</evidence>
<organism evidence="3 4">
    <name type="scientific">Meganyctiphanes norvegica</name>
    <name type="common">Northern krill</name>
    <name type="synonym">Thysanopoda norvegica</name>
    <dbReference type="NCBI Taxonomy" id="48144"/>
    <lineage>
        <taxon>Eukaryota</taxon>
        <taxon>Metazoa</taxon>
        <taxon>Ecdysozoa</taxon>
        <taxon>Arthropoda</taxon>
        <taxon>Crustacea</taxon>
        <taxon>Multicrustacea</taxon>
        <taxon>Malacostraca</taxon>
        <taxon>Eumalacostraca</taxon>
        <taxon>Eucarida</taxon>
        <taxon>Euphausiacea</taxon>
        <taxon>Euphausiidae</taxon>
        <taxon>Meganyctiphanes</taxon>
    </lineage>
</organism>
<sequence>DIKQSQGINITGNIFYKENTLIASKMTVSNGMNMMTTNSPILPANTTSTRHLLGTNSTSTGLPEEFLLLVIYVLIATTAFLFVALLVVGIFNFSLRRKIKKLKDQLNLVLIMKKDGHKGEVDEKGTTAVKIVQDDLASQPRQSDHTSFKNSKKNPGVSLRRENECVKTPCQEDEEGYLSMGRPESDHVYEDEKWIQDVFRAGNKLPTVKRVKGVSFLDVKILKKYFNSTWLNVGCMLPRSKSVI</sequence>
<keyword evidence="4" id="KW-1185">Reference proteome</keyword>
<proteinExistence type="predicted"/>
<evidence type="ECO:0000256" key="1">
    <source>
        <dbReference type="SAM" id="MobiDB-lite"/>
    </source>
</evidence>
<keyword evidence="2" id="KW-1133">Transmembrane helix</keyword>
<comment type="caution">
    <text evidence="3">The sequence shown here is derived from an EMBL/GenBank/DDBJ whole genome shotgun (WGS) entry which is preliminary data.</text>
</comment>
<keyword evidence="2" id="KW-0472">Membrane</keyword>